<comment type="similarity">
    <text evidence="2 10">Belongs to the ABC transporter superfamily.</text>
</comment>
<evidence type="ECO:0000256" key="4">
    <source>
        <dbReference type="ARBA" id="ARBA00022475"/>
    </source>
</evidence>
<evidence type="ECO:0000256" key="3">
    <source>
        <dbReference type="ARBA" id="ARBA00022448"/>
    </source>
</evidence>
<dbReference type="RefSeq" id="WP_209456797.1">
    <property type="nucleotide sequence ID" value="NZ_BAAACS010000012.1"/>
</dbReference>
<name>A0ABS4EBN3_9FIRM</name>
<dbReference type="Pfam" id="PF00005">
    <property type="entry name" value="ABC_tran"/>
    <property type="match status" value="1"/>
</dbReference>
<keyword evidence="4 10" id="KW-1003">Cell membrane</keyword>
<dbReference type="NCBIfam" id="TIGR01166">
    <property type="entry name" value="cbiO"/>
    <property type="match status" value="1"/>
</dbReference>
<dbReference type="SMART" id="SM00382">
    <property type="entry name" value="AAA"/>
    <property type="match status" value="1"/>
</dbReference>
<dbReference type="PROSITE" id="PS50893">
    <property type="entry name" value="ABC_TRANSPORTER_2"/>
    <property type="match status" value="1"/>
</dbReference>
<dbReference type="EMBL" id="JAGGJX010000003">
    <property type="protein sequence ID" value="MBP1855342.1"/>
    <property type="molecule type" value="Genomic_DNA"/>
</dbReference>
<keyword evidence="13" id="KW-1185">Reference proteome</keyword>
<comment type="subcellular location">
    <subcellularLocation>
        <location evidence="1 10">Cell membrane</location>
        <topology evidence="1 10">Peripheral membrane protein</topology>
    </subcellularLocation>
</comment>
<dbReference type="PANTHER" id="PTHR43553:SF24">
    <property type="entry name" value="ENERGY-COUPLING FACTOR TRANSPORTER ATP-BINDING PROTEIN ECFA1"/>
    <property type="match status" value="1"/>
</dbReference>
<comment type="caution">
    <text evidence="12">The sequence shown here is derived from an EMBL/GenBank/DDBJ whole genome shotgun (WGS) entry which is preliminary data.</text>
</comment>
<dbReference type="InterPro" id="IPR015856">
    <property type="entry name" value="ABC_transpr_CbiO/EcfA_su"/>
</dbReference>
<dbReference type="InterPro" id="IPR027417">
    <property type="entry name" value="P-loop_NTPase"/>
</dbReference>
<dbReference type="CDD" id="cd03225">
    <property type="entry name" value="ABC_cobalt_CbiO_domain1"/>
    <property type="match status" value="1"/>
</dbReference>
<comment type="function">
    <text evidence="9">Probably part of an ABC transporter complex. Responsible for energy coupling to the transport system.</text>
</comment>
<dbReference type="InterPro" id="IPR003439">
    <property type="entry name" value="ABC_transporter-like_ATP-bd"/>
</dbReference>
<keyword evidence="6 10" id="KW-0067">ATP-binding</keyword>
<evidence type="ECO:0000256" key="8">
    <source>
        <dbReference type="ARBA" id="ARBA00023136"/>
    </source>
</evidence>
<dbReference type="PANTHER" id="PTHR43553">
    <property type="entry name" value="HEAVY METAL TRANSPORTER"/>
    <property type="match status" value="1"/>
</dbReference>
<gene>
    <name evidence="12" type="ORF">J2Z43_001737</name>
</gene>
<keyword evidence="7" id="KW-1278">Translocase</keyword>
<evidence type="ECO:0000256" key="5">
    <source>
        <dbReference type="ARBA" id="ARBA00022741"/>
    </source>
</evidence>
<evidence type="ECO:0000256" key="10">
    <source>
        <dbReference type="RuleBase" id="RU364103"/>
    </source>
</evidence>
<evidence type="ECO:0000256" key="9">
    <source>
        <dbReference type="ARBA" id="ARBA00025157"/>
    </source>
</evidence>
<accession>A0ABS4EBN3</accession>
<dbReference type="PROSITE" id="PS00211">
    <property type="entry name" value="ABC_TRANSPORTER_1"/>
    <property type="match status" value="1"/>
</dbReference>
<feature type="domain" description="ABC transporter" evidence="11">
    <location>
        <begin position="2"/>
        <end position="237"/>
    </location>
</feature>
<evidence type="ECO:0000313" key="13">
    <source>
        <dbReference type="Proteomes" id="UP000767291"/>
    </source>
</evidence>
<sequence length="271" mass="31024">MYKIKNLSYRYEKEDYALNNIDMDFDNGDVIGIVGSNGSGKSTLFMNMMGILKPSSGEILFDGKAIKYDKKSLYKLRMNVGIVFQDPEKQIFHSRVYDDIAFALRNIGIDENKIKSRVKKSLEEVHCLDLIDKPIHFLSYGQKKRIAIASVIAMENKVVLLDEPTSGLDPSSTKAVVNIINRMKENGVKVVITSHDMNLIYNICDYIYVLKRGNLVSEGKSTEVFEDQEKILDSNLDLPWLVKVHKNMKLPLFKCEEELFSYYKNNSVNKL</sequence>
<dbReference type="Gene3D" id="3.40.50.300">
    <property type="entry name" value="P-loop containing nucleotide triphosphate hydrolases"/>
    <property type="match status" value="1"/>
</dbReference>
<dbReference type="GO" id="GO:0005524">
    <property type="term" value="F:ATP binding"/>
    <property type="evidence" value="ECO:0007669"/>
    <property type="project" value="UniProtKB-KW"/>
</dbReference>
<evidence type="ECO:0000313" key="12">
    <source>
        <dbReference type="EMBL" id="MBP1855342.1"/>
    </source>
</evidence>
<evidence type="ECO:0000256" key="7">
    <source>
        <dbReference type="ARBA" id="ARBA00022967"/>
    </source>
</evidence>
<comment type="function">
    <text evidence="10">Part of an ABC transporter complex. Responsible for energy coupling to the transport system.</text>
</comment>
<evidence type="ECO:0000256" key="1">
    <source>
        <dbReference type="ARBA" id="ARBA00004202"/>
    </source>
</evidence>
<evidence type="ECO:0000259" key="11">
    <source>
        <dbReference type="PROSITE" id="PS50893"/>
    </source>
</evidence>
<dbReference type="SUPFAM" id="SSF52540">
    <property type="entry name" value="P-loop containing nucleoside triphosphate hydrolases"/>
    <property type="match status" value="1"/>
</dbReference>
<dbReference type="InterPro" id="IPR050095">
    <property type="entry name" value="ECF_ABC_transporter_ATP-bd"/>
</dbReference>
<dbReference type="InterPro" id="IPR017871">
    <property type="entry name" value="ABC_transporter-like_CS"/>
</dbReference>
<dbReference type="Proteomes" id="UP000767291">
    <property type="component" value="Unassembled WGS sequence"/>
</dbReference>
<keyword evidence="3 10" id="KW-0813">Transport</keyword>
<dbReference type="InterPro" id="IPR003593">
    <property type="entry name" value="AAA+_ATPase"/>
</dbReference>
<proteinExistence type="inferred from homology"/>
<organism evidence="12 13">
    <name type="scientific">Metaclostridioides mangenotii</name>
    <dbReference type="NCBI Taxonomy" id="1540"/>
    <lineage>
        <taxon>Bacteria</taxon>
        <taxon>Bacillati</taxon>
        <taxon>Bacillota</taxon>
        <taxon>Clostridia</taxon>
        <taxon>Peptostreptococcales</taxon>
        <taxon>Peptostreptococcaceae</taxon>
        <taxon>Metaclostridioides</taxon>
    </lineage>
</organism>
<protein>
    <recommendedName>
        <fullName evidence="10">ABC transporter ATP-binding protein</fullName>
    </recommendedName>
</protein>
<evidence type="ECO:0000256" key="2">
    <source>
        <dbReference type="ARBA" id="ARBA00005417"/>
    </source>
</evidence>
<keyword evidence="8 10" id="KW-0472">Membrane</keyword>
<keyword evidence="5 10" id="KW-0547">Nucleotide-binding</keyword>
<dbReference type="InterPro" id="IPR005876">
    <property type="entry name" value="Co_trans_ATP-bd"/>
</dbReference>
<evidence type="ECO:0000256" key="6">
    <source>
        <dbReference type="ARBA" id="ARBA00022840"/>
    </source>
</evidence>
<reference evidence="12 13" key="1">
    <citation type="submission" date="2021-03" db="EMBL/GenBank/DDBJ databases">
        <title>Genomic Encyclopedia of Type Strains, Phase IV (KMG-IV): sequencing the most valuable type-strain genomes for metagenomic binning, comparative biology and taxonomic classification.</title>
        <authorList>
            <person name="Goeker M."/>
        </authorList>
    </citation>
    <scope>NUCLEOTIDE SEQUENCE [LARGE SCALE GENOMIC DNA]</scope>
    <source>
        <strain evidence="12 13">DSM 1289</strain>
    </source>
</reference>